<evidence type="ECO:0000256" key="1">
    <source>
        <dbReference type="SAM" id="Phobius"/>
    </source>
</evidence>
<keyword evidence="1" id="KW-0812">Transmembrane</keyword>
<keyword evidence="1" id="KW-0472">Membrane</keyword>
<keyword evidence="3" id="KW-1185">Reference proteome</keyword>
<dbReference type="Proteomes" id="UP000181898">
    <property type="component" value="Chromosome"/>
</dbReference>
<gene>
    <name evidence="2" type="ORF">LPB136_09490</name>
</gene>
<dbReference type="RefSeq" id="WP_072556103.1">
    <property type="nucleotide sequence ID" value="NZ_CP018155.1"/>
</dbReference>
<proteinExistence type="predicted"/>
<reference evidence="2 3" key="1">
    <citation type="submission" date="2016-11" db="EMBL/GenBank/DDBJ databases">
        <title>Tenacibaculum sp. LPB0136, isolated from marine environment.</title>
        <authorList>
            <person name="Kim E."/>
            <person name="Yi H."/>
        </authorList>
    </citation>
    <scope>NUCLEOTIDE SEQUENCE [LARGE SCALE GENOMIC DNA]</scope>
    <source>
        <strain evidence="2 3">LPB0136</strain>
    </source>
</reference>
<feature type="transmembrane region" description="Helical" evidence="1">
    <location>
        <begin position="7"/>
        <end position="25"/>
    </location>
</feature>
<dbReference type="OrthoDB" id="1450227at2"/>
<dbReference type="EMBL" id="CP018155">
    <property type="protein sequence ID" value="APG65579.1"/>
    <property type="molecule type" value="Genomic_DNA"/>
</dbReference>
<dbReference type="AlphaFoldDB" id="A0A1L3JKD6"/>
<keyword evidence="1" id="KW-1133">Transmembrane helix</keyword>
<evidence type="ECO:0000313" key="2">
    <source>
        <dbReference type="EMBL" id="APG65579.1"/>
    </source>
</evidence>
<evidence type="ECO:0000313" key="3">
    <source>
        <dbReference type="Proteomes" id="UP000181898"/>
    </source>
</evidence>
<sequence length="545" mass="62237">MKKITRFYRILILFIILFGTSLFLWNCEDDNSVIEKEEIGHHDGKQPNEVSLDFFKNTTKIFNLKKHLKNRRREVENNTMERNETYRFEDFEIDTTLVKQLVIESDNSSFSFKINLKENIVENETYNLLIRKIENEWVSTIFLFVKNNDTSIPKIFSSIEEVYSENGVPDNLQSRWVHYFGEVTTYHCTYGGVGQACYQGCDGCPEYCATTTMTYETIFVDDGAGSSYTNSSNIGYYNPGEGNGTQNPACEASTQGDLDGDCAIQPYEECLRDSEIININSYNNLTPRNRTAIRNFISQNGCSTDTQNFAELAIEALDNDGVDDGEVDFEDRIINELIGSAKCIFKRLKTLSLFKGTIKKFENSDYDLIISYRPCSSGASQCTSDEFIDIGIIEMKFPGGLNSSYLDFAATILHEGIHAELYKYVQERNNGVDVNDRPNLMYHYFNLKATVDPMFLDATVQHEHMADKYVKPVAEAIRELDGNRYPLDYYWGFAWDGLRPYGINHYLDSNSGNYIPLNDAGFSQKQALVNSTSPFNTQTFNQNCN</sequence>
<protein>
    <submittedName>
        <fullName evidence="2">Uncharacterized protein</fullName>
    </submittedName>
</protein>
<dbReference type="STRING" id="1850252.LPB136_09490"/>
<name>A0A1L3JKD6_9FLAO</name>
<accession>A0A1L3JKD6</accession>
<organism evidence="2 3">
    <name type="scientific">Tenacibaculum todarodis</name>
    <dbReference type="NCBI Taxonomy" id="1850252"/>
    <lineage>
        <taxon>Bacteria</taxon>
        <taxon>Pseudomonadati</taxon>
        <taxon>Bacteroidota</taxon>
        <taxon>Flavobacteriia</taxon>
        <taxon>Flavobacteriales</taxon>
        <taxon>Flavobacteriaceae</taxon>
        <taxon>Tenacibaculum</taxon>
    </lineage>
</organism>
<dbReference type="KEGG" id="ten:LPB136_09490"/>